<comment type="caution">
    <text evidence="1">The sequence shown here is derived from an EMBL/GenBank/DDBJ whole genome shotgun (WGS) entry which is preliminary data.</text>
</comment>
<dbReference type="EMBL" id="JAWDGP010002185">
    <property type="protein sequence ID" value="KAK3784829.1"/>
    <property type="molecule type" value="Genomic_DNA"/>
</dbReference>
<keyword evidence="2" id="KW-1185">Reference proteome</keyword>
<proteinExistence type="predicted"/>
<evidence type="ECO:0000313" key="2">
    <source>
        <dbReference type="Proteomes" id="UP001283361"/>
    </source>
</evidence>
<dbReference type="AlphaFoldDB" id="A0AAE1DVT4"/>
<reference evidence="1" key="1">
    <citation type="journal article" date="2023" name="G3 (Bethesda)">
        <title>A reference genome for the long-term kleptoplast-retaining sea slug Elysia crispata morphotype clarki.</title>
        <authorList>
            <person name="Eastman K.E."/>
            <person name="Pendleton A.L."/>
            <person name="Shaikh M.A."/>
            <person name="Suttiyut T."/>
            <person name="Ogas R."/>
            <person name="Tomko P."/>
            <person name="Gavelis G."/>
            <person name="Widhalm J.R."/>
            <person name="Wisecaver J.H."/>
        </authorList>
    </citation>
    <scope>NUCLEOTIDE SEQUENCE</scope>
    <source>
        <strain evidence="1">ECLA1</strain>
    </source>
</reference>
<sequence length="88" mass="10494">MLYIANSLNYDVDRKHYKYFEPGHSFMTLDAAHCRIEKQMRRTGKLFDFRDIVEGVTAAKCEPVRMTQNEFVNWKLAWTLSFLSRKLD</sequence>
<evidence type="ECO:0000313" key="1">
    <source>
        <dbReference type="EMBL" id="KAK3784829.1"/>
    </source>
</evidence>
<gene>
    <name evidence="1" type="ORF">RRG08_056788</name>
</gene>
<accession>A0AAE1DVT4</accession>
<name>A0AAE1DVT4_9GAST</name>
<dbReference type="Proteomes" id="UP001283361">
    <property type="component" value="Unassembled WGS sequence"/>
</dbReference>
<organism evidence="1 2">
    <name type="scientific">Elysia crispata</name>
    <name type="common">lettuce slug</name>
    <dbReference type="NCBI Taxonomy" id="231223"/>
    <lineage>
        <taxon>Eukaryota</taxon>
        <taxon>Metazoa</taxon>
        <taxon>Spiralia</taxon>
        <taxon>Lophotrochozoa</taxon>
        <taxon>Mollusca</taxon>
        <taxon>Gastropoda</taxon>
        <taxon>Heterobranchia</taxon>
        <taxon>Euthyneura</taxon>
        <taxon>Panpulmonata</taxon>
        <taxon>Sacoglossa</taxon>
        <taxon>Placobranchoidea</taxon>
        <taxon>Plakobranchidae</taxon>
        <taxon>Elysia</taxon>
    </lineage>
</organism>
<protein>
    <submittedName>
        <fullName evidence="1">Uncharacterized protein</fullName>
    </submittedName>
</protein>